<sequence>MPAVIPFQLTQAVLLTVGSPTASIAKNTTRKERASTAPRRVINGCDHLREEKIRSLARLVVAAEDRS</sequence>
<proteinExistence type="predicted"/>
<accession>A0A9P7S585</accession>
<dbReference type="RefSeq" id="XP_043012005.1">
    <property type="nucleotide sequence ID" value="XM_043150915.1"/>
</dbReference>
<name>A0A9P7S585_9AGAR</name>
<evidence type="ECO:0000313" key="2">
    <source>
        <dbReference type="Proteomes" id="UP001049176"/>
    </source>
</evidence>
<protein>
    <submittedName>
        <fullName evidence="1">Uncharacterized protein</fullName>
    </submittedName>
</protein>
<dbReference type="Proteomes" id="UP001049176">
    <property type="component" value="Chromosome 3"/>
</dbReference>
<reference evidence="1" key="1">
    <citation type="journal article" date="2021" name="Genome Biol. Evol.">
        <title>The assembled and annotated genome of the fairy-ring fungus Marasmius oreades.</title>
        <authorList>
            <person name="Hiltunen M."/>
            <person name="Ament-Velasquez S.L."/>
            <person name="Johannesson H."/>
        </authorList>
    </citation>
    <scope>NUCLEOTIDE SEQUENCE</scope>
    <source>
        <strain evidence="1">03SP1</strain>
    </source>
</reference>
<dbReference type="EMBL" id="CM032183">
    <property type="protein sequence ID" value="KAG7095535.1"/>
    <property type="molecule type" value="Genomic_DNA"/>
</dbReference>
<keyword evidence="2" id="KW-1185">Reference proteome</keyword>
<evidence type="ECO:0000313" key="1">
    <source>
        <dbReference type="EMBL" id="KAG7095535.1"/>
    </source>
</evidence>
<dbReference type="GeneID" id="66075348"/>
<dbReference type="KEGG" id="more:E1B28_006272"/>
<organism evidence="1 2">
    <name type="scientific">Marasmius oreades</name>
    <name type="common">fairy-ring Marasmius</name>
    <dbReference type="NCBI Taxonomy" id="181124"/>
    <lineage>
        <taxon>Eukaryota</taxon>
        <taxon>Fungi</taxon>
        <taxon>Dikarya</taxon>
        <taxon>Basidiomycota</taxon>
        <taxon>Agaricomycotina</taxon>
        <taxon>Agaricomycetes</taxon>
        <taxon>Agaricomycetidae</taxon>
        <taxon>Agaricales</taxon>
        <taxon>Marasmiineae</taxon>
        <taxon>Marasmiaceae</taxon>
        <taxon>Marasmius</taxon>
    </lineage>
</organism>
<comment type="caution">
    <text evidence="1">The sequence shown here is derived from an EMBL/GenBank/DDBJ whole genome shotgun (WGS) entry which is preliminary data.</text>
</comment>
<gene>
    <name evidence="1" type="ORF">E1B28_006272</name>
</gene>
<dbReference type="AlphaFoldDB" id="A0A9P7S585"/>